<dbReference type="SUPFAM" id="SSF53474">
    <property type="entry name" value="alpha/beta-Hydrolases"/>
    <property type="match status" value="1"/>
</dbReference>
<dbReference type="RefSeq" id="WP_148062346.1">
    <property type="nucleotide sequence ID" value="NZ_VRYZ01000001.1"/>
</dbReference>
<feature type="chain" id="PRO_5022750092" evidence="5">
    <location>
        <begin position="26"/>
        <end position="513"/>
    </location>
</feature>
<dbReference type="InterPro" id="IPR029058">
    <property type="entry name" value="AB_hydrolase_fold"/>
</dbReference>
<dbReference type="PANTHER" id="PTHR10272:SF0">
    <property type="entry name" value="PLATELET-ACTIVATING FACTOR ACETYLHYDROLASE"/>
    <property type="match status" value="1"/>
</dbReference>
<accession>A0A5C9A3Z0</accession>
<comment type="caution">
    <text evidence="6">The sequence shown here is derived from an EMBL/GenBank/DDBJ whole genome shotgun (WGS) entry which is preliminary data.</text>
</comment>
<dbReference type="AlphaFoldDB" id="A0A5C9A3Z0"/>
<dbReference type="Pfam" id="PF03403">
    <property type="entry name" value="PAF-AH_p_II"/>
    <property type="match status" value="1"/>
</dbReference>
<feature type="signal peptide" evidence="5">
    <location>
        <begin position="1"/>
        <end position="25"/>
    </location>
</feature>
<evidence type="ECO:0000256" key="5">
    <source>
        <dbReference type="SAM" id="SignalP"/>
    </source>
</evidence>
<dbReference type="PROSITE" id="PS51257">
    <property type="entry name" value="PROKAR_LIPOPROTEIN"/>
    <property type="match status" value="1"/>
</dbReference>
<name>A0A5C9A3Z0_9GAMM</name>
<proteinExistence type="predicted"/>
<organism evidence="6 7">
    <name type="scientific">Parahaliea aestuarii</name>
    <dbReference type="NCBI Taxonomy" id="1852021"/>
    <lineage>
        <taxon>Bacteria</taxon>
        <taxon>Pseudomonadati</taxon>
        <taxon>Pseudomonadota</taxon>
        <taxon>Gammaproteobacteria</taxon>
        <taxon>Cellvibrionales</taxon>
        <taxon>Halieaceae</taxon>
        <taxon>Parahaliea</taxon>
    </lineage>
</organism>
<reference evidence="6 7" key="1">
    <citation type="submission" date="2019-08" db="EMBL/GenBank/DDBJ databases">
        <title>Parahaliea maris sp. nov., isolated from the surface seawater.</title>
        <authorList>
            <person name="Liu Y."/>
        </authorList>
    </citation>
    <scope>NUCLEOTIDE SEQUENCE [LARGE SCALE GENOMIC DNA]</scope>
    <source>
        <strain evidence="6 7">S2-26</strain>
    </source>
</reference>
<dbReference type="OrthoDB" id="192696at2"/>
<evidence type="ECO:0000256" key="1">
    <source>
        <dbReference type="ARBA" id="ARBA00022801"/>
    </source>
</evidence>
<evidence type="ECO:0000256" key="2">
    <source>
        <dbReference type="ARBA" id="ARBA00022963"/>
    </source>
</evidence>
<dbReference type="Gene3D" id="3.40.50.1820">
    <property type="entry name" value="alpha/beta hydrolase"/>
    <property type="match status" value="1"/>
</dbReference>
<keyword evidence="2" id="KW-0442">Lipid degradation</keyword>
<dbReference type="GO" id="GO:0003847">
    <property type="term" value="F:1-alkyl-2-acetylglycerophosphocholine esterase activity"/>
    <property type="evidence" value="ECO:0007669"/>
    <property type="project" value="TreeGrafter"/>
</dbReference>
<evidence type="ECO:0000256" key="4">
    <source>
        <dbReference type="SAM" id="MobiDB-lite"/>
    </source>
</evidence>
<keyword evidence="1 6" id="KW-0378">Hydrolase</keyword>
<feature type="compositionally biased region" description="Low complexity" evidence="4">
    <location>
        <begin position="25"/>
        <end position="35"/>
    </location>
</feature>
<keyword evidence="3" id="KW-0443">Lipid metabolism</keyword>
<dbReference type="EMBL" id="VRYZ01000001">
    <property type="protein sequence ID" value="TXS94490.1"/>
    <property type="molecule type" value="Genomic_DNA"/>
</dbReference>
<evidence type="ECO:0000313" key="6">
    <source>
        <dbReference type="EMBL" id="TXS94490.1"/>
    </source>
</evidence>
<dbReference type="PANTHER" id="PTHR10272">
    <property type="entry name" value="PLATELET-ACTIVATING FACTOR ACETYLHYDROLASE"/>
    <property type="match status" value="1"/>
</dbReference>
<gene>
    <name evidence="6" type="ORF">FVW59_00800</name>
</gene>
<evidence type="ECO:0000256" key="3">
    <source>
        <dbReference type="ARBA" id="ARBA00023098"/>
    </source>
</evidence>
<protein>
    <submittedName>
        <fullName evidence="6">Acetylhydrolase</fullName>
    </submittedName>
</protein>
<evidence type="ECO:0000313" key="7">
    <source>
        <dbReference type="Proteomes" id="UP000321933"/>
    </source>
</evidence>
<feature type="region of interest" description="Disordered" evidence="4">
    <location>
        <begin position="25"/>
        <end position="47"/>
    </location>
</feature>
<keyword evidence="7" id="KW-1185">Reference proteome</keyword>
<sequence>MRYPRSIIPLLACLLLGLGACQREAPPAGTAATGPGKEEAATSKAGAEAEDYAVGSSTFFIHDDSRPFDAVAGVDTGVRTLVTEVWYPVNADSLDEHSRHPTWGDYVFGDRQVHRRMMTQTTFFHLTPESVRTGVDQAQIDAAINELFERKRPSYRDAKPAGGNTPWPVVVMSHGDAGSRYNMATTATYLASRGYFVIAADHTGNSPYAMIGRDPALDAQSGDPALREKMKDVLPLLDDHGVYGSAETYGQSYTPLAGGFSPAGFGQLDQSLLQRVGDLRAVLDRLDELNRAGRFAGRLDLSRIGLMGRSFGGATTLAGLMLEDRFAAGFAVVPPSMPDLRASLPAGMLVPAPAESAILGAEGPFALNSLHKPTFILSGGEDRLILGLGAQLAKAAGATTPSAESPYPLLASAVSDAPVPAALAVVKDTNHGSFGVSGPFWWPQLKPDTFPRFFDPDSSYTLLAADTAHRIQAEMAAAFFDLTLRGRSSGLDQLRANPWAKHGTSMQMQGFGQ</sequence>
<keyword evidence="5" id="KW-0732">Signal</keyword>
<dbReference type="Proteomes" id="UP000321933">
    <property type="component" value="Unassembled WGS sequence"/>
</dbReference>
<dbReference type="GO" id="GO:0016042">
    <property type="term" value="P:lipid catabolic process"/>
    <property type="evidence" value="ECO:0007669"/>
    <property type="project" value="UniProtKB-KW"/>
</dbReference>